<dbReference type="Pfam" id="PF13378">
    <property type="entry name" value="MR_MLE_C"/>
    <property type="match status" value="1"/>
</dbReference>
<dbReference type="InterPro" id="IPR013342">
    <property type="entry name" value="Mandelate_racemase_C"/>
</dbReference>
<dbReference type="SFLD" id="SFLDG00180">
    <property type="entry name" value="muconate_cycloisomerase"/>
    <property type="match status" value="1"/>
</dbReference>
<keyword evidence="2" id="KW-0479">Metal-binding</keyword>
<dbReference type="UniPathway" id="UPA00079"/>
<name>A0A852WXS5_9MICO</name>
<evidence type="ECO:0000256" key="4">
    <source>
        <dbReference type="ARBA" id="ARBA00023239"/>
    </source>
</evidence>
<dbReference type="InterPro" id="IPR013341">
    <property type="entry name" value="Mandelate_racemase_N_dom"/>
</dbReference>
<dbReference type="PANTHER" id="PTHR48073">
    <property type="entry name" value="O-SUCCINYLBENZOATE SYNTHASE-RELATED"/>
    <property type="match status" value="1"/>
</dbReference>
<keyword evidence="9" id="KW-1185">Reference proteome</keyword>
<dbReference type="SUPFAM" id="SSF51604">
    <property type="entry name" value="Enolase C-terminal domain-like"/>
    <property type="match status" value="1"/>
</dbReference>
<dbReference type="AlphaFoldDB" id="A0A852WXS5"/>
<evidence type="ECO:0000256" key="1">
    <source>
        <dbReference type="ARBA" id="ARBA00001968"/>
    </source>
</evidence>
<comment type="caution">
    <text evidence="8">The sequence shown here is derived from an EMBL/GenBank/DDBJ whole genome shotgun (WGS) entry which is preliminary data.</text>
</comment>
<evidence type="ECO:0000313" key="8">
    <source>
        <dbReference type="EMBL" id="NYG20713.1"/>
    </source>
</evidence>
<feature type="domain" description="Mandelate racemase/muconate lactonizing enzyme C-terminal" evidence="7">
    <location>
        <begin position="174"/>
        <end position="267"/>
    </location>
</feature>
<dbReference type="SMART" id="SM00922">
    <property type="entry name" value="MR_MLE"/>
    <property type="match status" value="1"/>
</dbReference>
<dbReference type="GO" id="GO:0016854">
    <property type="term" value="F:racemase and epimerase activity"/>
    <property type="evidence" value="ECO:0007669"/>
    <property type="project" value="UniProtKB-ARBA"/>
</dbReference>
<evidence type="ECO:0000256" key="2">
    <source>
        <dbReference type="ARBA" id="ARBA00022723"/>
    </source>
</evidence>
<evidence type="ECO:0000259" key="7">
    <source>
        <dbReference type="SMART" id="SM00922"/>
    </source>
</evidence>
<dbReference type="EMBL" id="JACCFI010000001">
    <property type="protein sequence ID" value="NYG20713.1"/>
    <property type="molecule type" value="Genomic_DNA"/>
</dbReference>
<keyword evidence="4 8" id="KW-0456">Lyase</keyword>
<protein>
    <recommendedName>
        <fullName evidence="5 6">o-succinylbenzoate synthase</fullName>
        <ecNumber evidence="5 6">4.2.1.113</ecNumber>
    </recommendedName>
</protein>
<dbReference type="SUPFAM" id="SSF54826">
    <property type="entry name" value="Enolase N-terminal domain-like"/>
    <property type="match status" value="1"/>
</dbReference>
<dbReference type="InterPro" id="IPR010197">
    <property type="entry name" value="OSBS/NAAAR"/>
</dbReference>
<dbReference type="UniPathway" id="UPA01057">
    <property type="reaction ID" value="UER00165"/>
</dbReference>
<dbReference type="RefSeq" id="WP_179550793.1">
    <property type="nucleotide sequence ID" value="NZ_JACCFI010000001.1"/>
</dbReference>
<comment type="cofactor">
    <cofactor evidence="1">
        <name>a divalent metal cation</name>
        <dbReference type="ChEBI" id="CHEBI:60240"/>
    </cofactor>
</comment>
<sequence>MTGTSTTPAAQSPPTPRIEAIELRRIEVPLVRPFETSFGRETVREALLVRVRTDAGDGWGECVAGRDPFYSSEYVGGAASVIERYLAPALLDAPAAGAAHAEPAGDARAVGVPLAASVAPALAFVSGHRMAKGAIEAAVLDAELRAQGRSMGEAFGAVRDWVDCGVSVGISPTLEELLDEVTGYLEEGYRRIKLKIKPGWDLVPVAAVRELMGPGGLLQVDANTAYTADDIPLLASLDPFGLLLIEQPFAEEDLATHALLASACETPVCLDESILDAATAVDAIERGATSVVNIKPGRMGGYLEALRVHDACRALDVPVWCGGMLETGIGRAANVALAALPGFVLPGDTSASSRYYADDVTEPFVLGTGEHSGQLRVPGGPGTGVAVREELVREWASAEAVVLARR</sequence>
<dbReference type="InterPro" id="IPR029065">
    <property type="entry name" value="Enolase_C-like"/>
</dbReference>
<proteinExistence type="predicted"/>
<evidence type="ECO:0000256" key="5">
    <source>
        <dbReference type="ARBA" id="ARBA00029491"/>
    </source>
</evidence>
<dbReference type="Pfam" id="PF02746">
    <property type="entry name" value="MR_MLE_N"/>
    <property type="match status" value="1"/>
</dbReference>
<evidence type="ECO:0000256" key="6">
    <source>
        <dbReference type="NCBIfam" id="TIGR01928"/>
    </source>
</evidence>
<dbReference type="GO" id="GO:0043748">
    <property type="term" value="F:O-succinylbenzoate synthase activity"/>
    <property type="evidence" value="ECO:0007669"/>
    <property type="project" value="UniProtKB-EC"/>
</dbReference>
<dbReference type="SFLD" id="SFLDF00009">
    <property type="entry name" value="o-succinylbenzoate_synthase"/>
    <property type="match status" value="1"/>
</dbReference>
<dbReference type="InterPro" id="IPR029017">
    <property type="entry name" value="Enolase-like_N"/>
</dbReference>
<accession>A0A852WXS5</accession>
<evidence type="ECO:0000313" key="9">
    <source>
        <dbReference type="Proteomes" id="UP000549066"/>
    </source>
</evidence>
<gene>
    <name evidence="8" type="ORF">BJY17_001460</name>
</gene>
<dbReference type="GO" id="GO:0009234">
    <property type="term" value="P:menaquinone biosynthetic process"/>
    <property type="evidence" value="ECO:0007669"/>
    <property type="project" value="UniProtKB-UniRule"/>
</dbReference>
<organism evidence="8 9">
    <name type="scientific">Agromyces hippuratus</name>
    <dbReference type="NCBI Taxonomy" id="286438"/>
    <lineage>
        <taxon>Bacteria</taxon>
        <taxon>Bacillati</taxon>
        <taxon>Actinomycetota</taxon>
        <taxon>Actinomycetes</taxon>
        <taxon>Micrococcales</taxon>
        <taxon>Microbacteriaceae</taxon>
        <taxon>Agromyces</taxon>
    </lineage>
</organism>
<dbReference type="Proteomes" id="UP000549066">
    <property type="component" value="Unassembled WGS sequence"/>
</dbReference>
<dbReference type="EC" id="4.2.1.113" evidence="5 6"/>
<dbReference type="PANTHER" id="PTHR48073:SF5">
    <property type="entry name" value="O-SUCCINYLBENZOATE SYNTHASE"/>
    <property type="match status" value="1"/>
</dbReference>
<dbReference type="SFLD" id="SFLDS00001">
    <property type="entry name" value="Enolase"/>
    <property type="match status" value="1"/>
</dbReference>
<dbReference type="NCBIfam" id="TIGR01928">
    <property type="entry name" value="menC_lowGC_arch"/>
    <property type="match status" value="1"/>
</dbReference>
<keyword evidence="3" id="KW-0460">Magnesium</keyword>
<dbReference type="InterPro" id="IPR036849">
    <property type="entry name" value="Enolase-like_C_sf"/>
</dbReference>
<evidence type="ECO:0000256" key="3">
    <source>
        <dbReference type="ARBA" id="ARBA00022842"/>
    </source>
</evidence>
<dbReference type="GO" id="GO:0046872">
    <property type="term" value="F:metal ion binding"/>
    <property type="evidence" value="ECO:0007669"/>
    <property type="project" value="UniProtKB-KW"/>
</dbReference>
<reference evidence="8 9" key="1">
    <citation type="submission" date="2020-07" db="EMBL/GenBank/DDBJ databases">
        <title>Sequencing the genomes of 1000 actinobacteria strains.</title>
        <authorList>
            <person name="Klenk H.-P."/>
        </authorList>
    </citation>
    <scope>NUCLEOTIDE SEQUENCE [LARGE SCALE GENOMIC DNA]</scope>
    <source>
        <strain evidence="8 9">DSM 8598</strain>
    </source>
</reference>
<dbReference type="Gene3D" id="3.30.390.10">
    <property type="entry name" value="Enolase-like, N-terminal domain"/>
    <property type="match status" value="1"/>
</dbReference>
<dbReference type="Gene3D" id="3.20.20.120">
    <property type="entry name" value="Enolase-like C-terminal domain"/>
    <property type="match status" value="1"/>
</dbReference>